<reference evidence="1 2" key="1">
    <citation type="submission" date="2015-07" db="EMBL/GenBank/DDBJ databases">
        <title>Genome analysis of myxobacterium Chondromyces crocatus Cm c5 reveals a high potential for natural compound synthesis and the genetic basis for the loss of fruiting body formation.</title>
        <authorList>
            <person name="Zaburannyi N."/>
            <person name="Bunk B."/>
            <person name="Maier J."/>
            <person name="Overmann J."/>
            <person name="Mueller R."/>
        </authorList>
    </citation>
    <scope>NUCLEOTIDE SEQUENCE [LARGE SCALE GENOMIC DNA]</scope>
    <source>
        <strain evidence="1 2">Cm c5</strain>
    </source>
</reference>
<dbReference type="AlphaFoldDB" id="A0A0K1ELN1"/>
<accession>A0A0K1ELN1</accession>
<sequence length="433" mass="47013">MLWSFGGEGVRWSAHRSYPEPWPAMYGRRGVVYPDQSEPSVMLIPSEHPPVSRSFSPFFAESGTTAICEARRLMVAAREILDGEDSDSAIEQAWYAVDGAARAAVDLVAAGSVPLSVVEVAAGLTGLARPKDYGVKALWALAWELLALQRREAPIRLLDEDALEMVASMEAACGPEAARELRVRFAEVEREEQRALGGGADDAAGVDPEEGCRHEREAAAYRIAVLGAGGSSRSDLAEGRALLWERFGREGDPERRGSVWEPLCRAFDVIGAGCAASLERLGALVDASPRSPALLWLDELACRVAREDARATRRAALLDEALGSAVFGRNAPSLAISVAVGRKRLREHGERIHEAWRRLAATRRGEGGGVAREEAEQRGPFHELSAVPPEVDVVLDDIAHALVLGFRELYGLELLQDALPRLEELLDFEVTRG</sequence>
<organism evidence="1 2">
    <name type="scientific">Chondromyces crocatus</name>
    <dbReference type="NCBI Taxonomy" id="52"/>
    <lineage>
        <taxon>Bacteria</taxon>
        <taxon>Pseudomonadati</taxon>
        <taxon>Myxococcota</taxon>
        <taxon>Polyangia</taxon>
        <taxon>Polyangiales</taxon>
        <taxon>Polyangiaceae</taxon>
        <taxon>Chondromyces</taxon>
    </lineage>
</organism>
<proteinExistence type="predicted"/>
<name>A0A0K1ELN1_CHOCO</name>
<gene>
    <name evidence="1" type="ORF">CMC5_059320</name>
</gene>
<evidence type="ECO:0000313" key="1">
    <source>
        <dbReference type="EMBL" id="AKT41721.1"/>
    </source>
</evidence>
<keyword evidence="2" id="KW-1185">Reference proteome</keyword>
<dbReference type="Proteomes" id="UP000067626">
    <property type="component" value="Chromosome"/>
</dbReference>
<protein>
    <submittedName>
        <fullName evidence="1">Uncharacterized protein</fullName>
    </submittedName>
</protein>
<dbReference type="KEGG" id="ccro:CMC5_059320"/>
<evidence type="ECO:0000313" key="2">
    <source>
        <dbReference type="Proteomes" id="UP000067626"/>
    </source>
</evidence>
<dbReference type="EMBL" id="CP012159">
    <property type="protein sequence ID" value="AKT41721.1"/>
    <property type="molecule type" value="Genomic_DNA"/>
</dbReference>